<dbReference type="AlphaFoldDB" id="A0A1L3I1H2"/>
<protein>
    <submittedName>
        <fullName evidence="1">Uncharacterized protein</fullName>
    </submittedName>
</protein>
<gene>
    <name evidence="1" type="ORF">PhaeoP97_00387</name>
</gene>
<dbReference type="EMBL" id="CP016364">
    <property type="protein sequence ID" value="APG45837.1"/>
    <property type="molecule type" value="Genomic_DNA"/>
</dbReference>
<dbReference type="Proteomes" id="UP000183859">
    <property type="component" value="Chromosome"/>
</dbReference>
<evidence type="ECO:0000313" key="1">
    <source>
        <dbReference type="EMBL" id="APG45837.1"/>
    </source>
</evidence>
<reference evidence="2" key="1">
    <citation type="submission" date="2016-07" db="EMBL/GenBank/DDBJ databases">
        <title>Phaeobacter portensis sp. nov., a tropodithietic acid producing bacterium isolated from a German harbor.</title>
        <authorList>
            <person name="Freese H.M."/>
            <person name="Bunk B."/>
            <person name="Breider S."/>
            <person name="Brinkhoff T."/>
        </authorList>
    </citation>
    <scope>NUCLEOTIDE SEQUENCE [LARGE SCALE GENOMIC DNA]</scope>
    <source>
        <strain evidence="2">P97</strain>
    </source>
</reference>
<accession>A0A1L3I1H2</accession>
<dbReference type="STRING" id="1844006.PhaeoP97_00387"/>
<organism evidence="1 2">
    <name type="scientific">Phaeobacter porticola</name>
    <dbReference type="NCBI Taxonomy" id="1844006"/>
    <lineage>
        <taxon>Bacteria</taxon>
        <taxon>Pseudomonadati</taxon>
        <taxon>Pseudomonadota</taxon>
        <taxon>Alphaproteobacteria</taxon>
        <taxon>Rhodobacterales</taxon>
        <taxon>Roseobacteraceae</taxon>
        <taxon>Phaeobacter</taxon>
    </lineage>
</organism>
<sequence>MMGPSQSLPELVAVARVNAKTLEDRIVAAQAPAGGPEESAAQVEELREATVALEAQAVDIFTLFEARMQHHFKRGPFSRKLTALLLQSGQTDLAERVRQYYLVVNVLKHGKGASYRELLNAPGAKFAINTSQDSASDDGLTSLGLVDISFPGFFEGLTETILDASQFLEKH</sequence>
<evidence type="ECO:0000313" key="2">
    <source>
        <dbReference type="Proteomes" id="UP000183859"/>
    </source>
</evidence>
<keyword evidence="2" id="KW-1185">Reference proteome</keyword>
<dbReference type="RefSeq" id="WP_237028971.1">
    <property type="nucleotide sequence ID" value="NZ_CP016364.1"/>
</dbReference>
<dbReference type="KEGG" id="php:PhaeoP97_00387"/>
<name>A0A1L3I1H2_9RHOB</name>
<proteinExistence type="predicted"/>